<dbReference type="PANTHER" id="PTHR42901:SF1">
    <property type="entry name" value="ALCOHOL DEHYDROGENASE"/>
    <property type="match status" value="1"/>
</dbReference>
<comment type="similarity">
    <text evidence="1">Belongs to the short-chain dehydrogenases/reductases (SDR) family.</text>
</comment>
<dbReference type="PROSITE" id="PS00061">
    <property type="entry name" value="ADH_SHORT"/>
    <property type="match status" value="1"/>
</dbReference>
<dbReference type="PRINTS" id="PR00081">
    <property type="entry name" value="GDHRDH"/>
</dbReference>
<dbReference type="SUPFAM" id="SSF51735">
    <property type="entry name" value="NAD(P)-binding Rossmann-fold domains"/>
    <property type="match status" value="1"/>
</dbReference>
<dbReference type="Proteomes" id="UP001165413">
    <property type="component" value="Unassembled WGS sequence"/>
</dbReference>
<reference evidence="3" key="1">
    <citation type="submission" date="2022-07" db="EMBL/GenBank/DDBJ databases">
        <title>Characterization of the Novel Bacterium Alteromonas immobilis LMIT006 and Alteromonas gregis LMIT007.</title>
        <authorList>
            <person name="Lin X."/>
        </authorList>
    </citation>
    <scope>NUCLEOTIDE SEQUENCE</scope>
    <source>
        <strain evidence="3">LMIT007</strain>
    </source>
</reference>
<evidence type="ECO:0000256" key="2">
    <source>
        <dbReference type="ARBA" id="ARBA00023002"/>
    </source>
</evidence>
<evidence type="ECO:0000313" key="3">
    <source>
        <dbReference type="EMBL" id="MCP3427587.1"/>
    </source>
</evidence>
<dbReference type="Gene3D" id="3.40.50.720">
    <property type="entry name" value="NAD(P)-binding Rossmann-like Domain"/>
    <property type="match status" value="1"/>
</dbReference>
<dbReference type="AlphaFoldDB" id="A0AA41WVZ9"/>
<name>A0AA41WVZ9_9ALTE</name>
<comment type="caution">
    <text evidence="3">The sequence shown here is derived from an EMBL/GenBank/DDBJ whole genome shotgun (WGS) entry which is preliminary data.</text>
</comment>
<accession>A0AA41WVZ9</accession>
<keyword evidence="4" id="KW-1185">Reference proteome</keyword>
<dbReference type="NCBIfam" id="NF006509">
    <property type="entry name" value="PRK08945.1"/>
    <property type="match status" value="1"/>
</dbReference>
<proteinExistence type="inferred from homology"/>
<dbReference type="PANTHER" id="PTHR42901">
    <property type="entry name" value="ALCOHOL DEHYDROGENASE"/>
    <property type="match status" value="1"/>
</dbReference>
<evidence type="ECO:0000313" key="4">
    <source>
        <dbReference type="Proteomes" id="UP001165413"/>
    </source>
</evidence>
<keyword evidence="2" id="KW-0560">Oxidoreductase</keyword>
<dbReference type="RefSeq" id="WP_254098071.1">
    <property type="nucleotide sequence ID" value="NZ_JANATA010000001.1"/>
</dbReference>
<dbReference type="Pfam" id="PF00106">
    <property type="entry name" value="adh_short"/>
    <property type="match status" value="1"/>
</dbReference>
<dbReference type="EMBL" id="JANATA010000001">
    <property type="protein sequence ID" value="MCP3427587.1"/>
    <property type="molecule type" value="Genomic_DNA"/>
</dbReference>
<dbReference type="InterPro" id="IPR020904">
    <property type="entry name" value="Sc_DH/Rdtase_CS"/>
</dbReference>
<dbReference type="InterPro" id="IPR036291">
    <property type="entry name" value="NAD(P)-bd_dom_sf"/>
</dbReference>
<dbReference type="GO" id="GO:0016491">
    <property type="term" value="F:oxidoreductase activity"/>
    <property type="evidence" value="ECO:0007669"/>
    <property type="project" value="UniProtKB-KW"/>
</dbReference>
<dbReference type="InterPro" id="IPR002347">
    <property type="entry name" value="SDR_fam"/>
</dbReference>
<evidence type="ECO:0000256" key="1">
    <source>
        <dbReference type="ARBA" id="ARBA00006484"/>
    </source>
</evidence>
<protein>
    <submittedName>
        <fullName evidence="3">YciK family oxidoreductase</fullName>
    </submittedName>
</protein>
<gene>
    <name evidence="3" type="ORF">NLF92_01335</name>
</gene>
<sequence>MALELPTLSSLCLTGKKILITGAGRGIGKQAALSYAAQGAELILLGKTVQYLEETYDEIVAQGGLEPGIIPLDMQGATPKNYQDMAAMLIDQYGQLDGVLFNAGVLGNLCPFTQIEVDEFNEVMQVNLNSQFHMTQALLPVLQKAPSASLIFTTSSVGRTGRAYWGTYSISKFATEGMMQVLADEYKNSTIRVNCINPGATQTDMRAKAFPAEKSANVTPAIEIMPYYIYLMADASKTVNGQSIDCQSK</sequence>
<organism evidence="3 4">
    <name type="scientific">Opacimonas viscosa</name>
    <dbReference type="NCBI Taxonomy" id="2961944"/>
    <lineage>
        <taxon>Bacteria</taxon>
        <taxon>Pseudomonadati</taxon>
        <taxon>Pseudomonadota</taxon>
        <taxon>Gammaproteobacteria</taxon>
        <taxon>Alteromonadales</taxon>
        <taxon>Alteromonadaceae</taxon>
        <taxon>Opacimonas</taxon>
    </lineage>
</organism>